<feature type="region of interest" description="Disordered" evidence="1">
    <location>
        <begin position="32"/>
        <end position="59"/>
    </location>
</feature>
<organism evidence="2">
    <name type="scientific">Myriodontium keratinophilum bipartite virus 1</name>
    <dbReference type="NCBI Taxonomy" id="2485921"/>
    <lineage>
        <taxon>Viruses</taxon>
        <taxon>Riboviria</taxon>
    </lineage>
</organism>
<dbReference type="EMBL" id="MG887759">
    <property type="protein sequence ID" value="AYP71811.1"/>
    <property type="molecule type" value="Genomic_RNA"/>
</dbReference>
<accession>A0A3G3C4Q0</accession>
<proteinExistence type="predicted"/>
<feature type="region of interest" description="Disordered" evidence="1">
    <location>
        <begin position="1"/>
        <end position="20"/>
    </location>
</feature>
<name>A0A3G3C4Q0_9VIRU</name>
<protein>
    <submittedName>
        <fullName evidence="2">Uncharacterized protein</fullName>
    </submittedName>
</protein>
<sequence>MSEGQVPMVGIEEEDKGGEGRLGAVSVAASHGEGVEEGEIVGREEGEGGKGDEEGPVHGYADWLFTPVETIVEEDWEMDLEEGPMELVAELGLRTPSYPDLEHRARWYITEEKDVEREGPPNKGENKIAEWAMLTILEEGLVYVNEAEKVMREMGVMAVAGYCAACWLAGDAMDMEVLRTAATPRAQTYHALVAGKSAVDAKHHSLVAKE</sequence>
<reference evidence="2" key="1">
    <citation type="journal article" date="2019" name="Virus Res.">
        <title>The mycovirome of a fungal collection from the sea cucumber Holothuria polii.</title>
        <authorList>
            <person name="Nerva L."/>
            <person name="Forgia M."/>
            <person name="Ciuffo M."/>
            <person name="Chitarra W."/>
            <person name="Chiapello M."/>
            <person name="Vallino M."/>
            <person name="Varese G.C."/>
            <person name="Turina M."/>
        </authorList>
    </citation>
    <scope>NUCLEOTIDE SEQUENCE</scope>
    <source>
        <strain evidence="2">MUT1443</strain>
    </source>
</reference>
<evidence type="ECO:0000256" key="1">
    <source>
        <dbReference type="SAM" id="MobiDB-lite"/>
    </source>
</evidence>
<evidence type="ECO:0000313" key="2">
    <source>
        <dbReference type="EMBL" id="AYP71811.1"/>
    </source>
</evidence>
<feature type="compositionally biased region" description="Basic and acidic residues" evidence="1">
    <location>
        <begin position="40"/>
        <end position="56"/>
    </location>
</feature>